<feature type="transmembrane region" description="Helical" evidence="6">
    <location>
        <begin position="255"/>
        <end position="276"/>
    </location>
</feature>
<dbReference type="KEGG" id="dpo:4816269"/>
<dbReference type="GO" id="GO:0007165">
    <property type="term" value="P:signal transduction"/>
    <property type="evidence" value="ECO:0007669"/>
    <property type="project" value="UniProtKB-KW"/>
</dbReference>
<evidence type="ECO:0000256" key="2">
    <source>
        <dbReference type="ARBA" id="ARBA00022475"/>
    </source>
</evidence>
<keyword evidence="2 6" id="KW-1003">Cell membrane</keyword>
<name>A0A6I8UI73_DROPS</name>
<evidence type="ECO:0000256" key="3">
    <source>
        <dbReference type="ARBA" id="ARBA00022692"/>
    </source>
</evidence>
<keyword evidence="6 8" id="KW-0675">Receptor</keyword>
<comment type="function">
    <text evidence="6">Gustatory receptor which mediates acceptance or avoidance behavior, depending on its substrates.</text>
</comment>
<feature type="transmembrane region" description="Helical" evidence="6">
    <location>
        <begin position="41"/>
        <end position="60"/>
    </location>
</feature>
<proteinExistence type="inferred from homology"/>
<dbReference type="Pfam" id="PF08395">
    <property type="entry name" value="7tm_7"/>
    <property type="match status" value="1"/>
</dbReference>
<reference evidence="8" key="1">
    <citation type="submission" date="2025-08" db="UniProtKB">
        <authorList>
            <consortium name="RefSeq"/>
        </authorList>
    </citation>
    <scope>IDENTIFICATION</scope>
    <source>
        <strain evidence="8">MV-25-SWS-2005</strain>
        <tissue evidence="8">Whole body</tissue>
    </source>
</reference>
<dbReference type="InParanoid" id="A0A6I8UI73"/>
<keyword evidence="4 6" id="KW-1133">Transmembrane helix</keyword>
<evidence type="ECO:0000313" key="8">
    <source>
        <dbReference type="RefSeq" id="XP_001355878.2"/>
    </source>
</evidence>
<keyword evidence="7" id="KW-1185">Reference proteome</keyword>
<protein>
    <recommendedName>
        <fullName evidence="6">Gustatory receptor</fullName>
    </recommendedName>
</protein>
<dbReference type="FunCoup" id="A0A6I8UI73">
    <property type="interactions" value="4"/>
</dbReference>
<evidence type="ECO:0000256" key="5">
    <source>
        <dbReference type="ARBA" id="ARBA00023136"/>
    </source>
</evidence>
<sequence length="392" mass="44574">MVDWAGLVLKCSYYYGHVIGLTNFEFDWATGRVYTSQRSTVYAMCMGVIYPVLLVCRWVGRARINLMFEKANMLHEYVMVLVGGLRIVAGLSTLIGRWQKRRRVMGLTRSVFRLFRERPEVLLMCRRGILVKVFIGVVTDSLHVLFSVDTMGSHMDTGLLIGQFLMYSLTSIVNLAVAQHSLTMLFLRARYQLLNRELRQVIDESSGLSHRPPRRGVFICRCCCLADRLDAIASQQGKLQAMVVQIGQVFAIQGLLVYSGYYLSTVAVGYLTYSIFKNGPEALGITPMGLVLIAVWCCFYYTDAMLNLFVMLNILEEHKATARLLEERTLFASGLDVRLEQAFESLQLQLIRNPLELNIMQIFPVTRGSTTAMFGSVLTHCIFLIQYDMEHF</sequence>
<dbReference type="Proteomes" id="UP000001819">
    <property type="component" value="Chromosome 4"/>
</dbReference>
<dbReference type="GO" id="GO:0005886">
    <property type="term" value="C:plasma membrane"/>
    <property type="evidence" value="ECO:0007669"/>
    <property type="project" value="UniProtKB-SubCell"/>
</dbReference>
<accession>A0A6I8UI73</accession>
<dbReference type="GO" id="GO:0050909">
    <property type="term" value="P:sensory perception of taste"/>
    <property type="evidence" value="ECO:0007669"/>
    <property type="project" value="InterPro"/>
</dbReference>
<gene>
    <name evidence="8" type="primary">LOC4816269</name>
</gene>
<evidence type="ECO:0000256" key="4">
    <source>
        <dbReference type="ARBA" id="ARBA00022989"/>
    </source>
</evidence>
<feature type="transmembrane region" description="Helical" evidence="6">
    <location>
        <begin position="166"/>
        <end position="187"/>
    </location>
</feature>
<evidence type="ECO:0000256" key="6">
    <source>
        <dbReference type="RuleBase" id="RU363108"/>
    </source>
</evidence>
<evidence type="ECO:0000256" key="1">
    <source>
        <dbReference type="ARBA" id="ARBA00004651"/>
    </source>
</evidence>
<comment type="caution">
    <text evidence="6">Lacks conserved residue(s) required for the propagation of feature annotation.</text>
</comment>
<keyword evidence="5 6" id="KW-0472">Membrane</keyword>
<evidence type="ECO:0000313" key="7">
    <source>
        <dbReference type="Proteomes" id="UP000001819"/>
    </source>
</evidence>
<feature type="transmembrane region" description="Helical" evidence="6">
    <location>
        <begin position="129"/>
        <end position="146"/>
    </location>
</feature>
<comment type="similarity">
    <text evidence="6">Belongs to the insect chemoreceptor superfamily. Gustatory receptor (GR) family.</text>
</comment>
<dbReference type="RefSeq" id="XP_001355878.2">
    <property type="nucleotide sequence ID" value="XM_001355842.3"/>
</dbReference>
<organism evidence="7 8">
    <name type="scientific">Drosophila pseudoobscura pseudoobscura</name>
    <name type="common">Fruit fly</name>
    <dbReference type="NCBI Taxonomy" id="46245"/>
    <lineage>
        <taxon>Eukaryota</taxon>
        <taxon>Metazoa</taxon>
        <taxon>Ecdysozoa</taxon>
        <taxon>Arthropoda</taxon>
        <taxon>Hexapoda</taxon>
        <taxon>Insecta</taxon>
        <taxon>Pterygota</taxon>
        <taxon>Neoptera</taxon>
        <taxon>Endopterygota</taxon>
        <taxon>Diptera</taxon>
        <taxon>Brachycera</taxon>
        <taxon>Muscomorpha</taxon>
        <taxon>Ephydroidea</taxon>
        <taxon>Drosophilidae</taxon>
        <taxon>Drosophila</taxon>
        <taxon>Sophophora</taxon>
    </lineage>
</organism>
<dbReference type="AlphaFoldDB" id="A0A6I8UI73"/>
<dbReference type="InterPro" id="IPR013604">
    <property type="entry name" value="7TM_chemorcpt"/>
</dbReference>
<keyword evidence="3 6" id="KW-0812">Transmembrane</keyword>
<keyword evidence="6" id="KW-0807">Transducer</keyword>
<comment type="subcellular location">
    <subcellularLocation>
        <location evidence="1 6">Cell membrane</location>
        <topology evidence="1 6">Multi-pass membrane protein</topology>
    </subcellularLocation>
</comment>
<feature type="transmembrane region" description="Helical" evidence="6">
    <location>
        <begin position="80"/>
        <end position="98"/>
    </location>
</feature>
<feature type="transmembrane region" description="Helical" evidence="6">
    <location>
        <begin position="282"/>
        <end position="302"/>
    </location>
</feature>